<accession>A0AAD8YNR6</accession>
<sequence>ALITDSLPEKFLFLWFTEPSYRCYLVSTLGRDLIGCCWSRGYPEESRGKQIPLDEFSHLHATLQGTLVYSQKRSLIISKLCTLHLRDGMPLHLLSVMVTPTTQPVLASGVEDTAHPVPVPGRRDAARPGLVPVPVPGIVDATRPVPVPNIMDAVSPAPVPGLVEAARPVLTARDVTQPALVSCVKSVPVAVPPDPPLTTTAAPPDLPAAPLNPEALPPDPTAALLTIEAAPLDLPAA</sequence>
<reference evidence="1" key="1">
    <citation type="submission" date="2023-03" db="EMBL/GenBank/DDBJ databases">
        <title>Electrophorus voltai genome.</title>
        <authorList>
            <person name="Bian C."/>
        </authorList>
    </citation>
    <scope>NUCLEOTIDE SEQUENCE</scope>
    <source>
        <strain evidence="1">CB-2022</strain>
        <tissue evidence="1">Muscle</tissue>
    </source>
</reference>
<proteinExistence type="predicted"/>
<evidence type="ECO:0000313" key="1">
    <source>
        <dbReference type="EMBL" id="KAK1784450.1"/>
    </source>
</evidence>
<dbReference type="AlphaFoldDB" id="A0AAD8YNR6"/>
<gene>
    <name evidence="1" type="ORF">P4O66_008824</name>
</gene>
<dbReference type="EMBL" id="JAROKS010000148">
    <property type="protein sequence ID" value="KAK1784450.1"/>
    <property type="molecule type" value="Genomic_DNA"/>
</dbReference>
<organism evidence="1 2">
    <name type="scientific">Electrophorus voltai</name>
    <dbReference type="NCBI Taxonomy" id="2609070"/>
    <lineage>
        <taxon>Eukaryota</taxon>
        <taxon>Metazoa</taxon>
        <taxon>Chordata</taxon>
        <taxon>Craniata</taxon>
        <taxon>Vertebrata</taxon>
        <taxon>Euteleostomi</taxon>
        <taxon>Actinopterygii</taxon>
        <taxon>Neopterygii</taxon>
        <taxon>Teleostei</taxon>
        <taxon>Ostariophysi</taxon>
        <taxon>Gymnotiformes</taxon>
        <taxon>Gymnotoidei</taxon>
        <taxon>Gymnotidae</taxon>
        <taxon>Electrophorus</taxon>
    </lineage>
</organism>
<feature type="non-terminal residue" evidence="1">
    <location>
        <position position="237"/>
    </location>
</feature>
<name>A0AAD8YNR6_9TELE</name>
<comment type="caution">
    <text evidence="1">The sequence shown here is derived from an EMBL/GenBank/DDBJ whole genome shotgun (WGS) entry which is preliminary data.</text>
</comment>
<dbReference type="Proteomes" id="UP001239994">
    <property type="component" value="Unassembled WGS sequence"/>
</dbReference>
<keyword evidence="2" id="KW-1185">Reference proteome</keyword>
<protein>
    <submittedName>
        <fullName evidence="1">Uncharacterized protein</fullName>
    </submittedName>
</protein>
<evidence type="ECO:0000313" key="2">
    <source>
        <dbReference type="Proteomes" id="UP001239994"/>
    </source>
</evidence>